<dbReference type="EMBL" id="JAOAOG010000329">
    <property type="protein sequence ID" value="KAJ6228311.1"/>
    <property type="molecule type" value="Genomic_DNA"/>
</dbReference>
<evidence type="ECO:0000313" key="2">
    <source>
        <dbReference type="EMBL" id="KAJ6228311.1"/>
    </source>
</evidence>
<evidence type="ECO:0000256" key="1">
    <source>
        <dbReference type="SAM" id="MobiDB-lite"/>
    </source>
</evidence>
<comment type="caution">
    <text evidence="2">The sequence shown here is derived from an EMBL/GenBank/DDBJ whole genome shotgun (WGS) entry which is preliminary data.</text>
</comment>
<feature type="region of interest" description="Disordered" evidence="1">
    <location>
        <begin position="168"/>
        <end position="203"/>
    </location>
</feature>
<evidence type="ECO:0000313" key="3">
    <source>
        <dbReference type="Proteomes" id="UP001150062"/>
    </source>
</evidence>
<dbReference type="Proteomes" id="UP001150062">
    <property type="component" value="Unassembled WGS sequence"/>
</dbReference>
<protein>
    <submittedName>
        <fullName evidence="2">Uncharacterized protein</fullName>
    </submittedName>
</protein>
<name>A0ABQ8X6K8_9EUKA</name>
<feature type="compositionally biased region" description="Basic and acidic residues" evidence="1">
    <location>
        <begin position="178"/>
        <end position="203"/>
    </location>
</feature>
<keyword evidence="3" id="KW-1185">Reference proteome</keyword>
<accession>A0ABQ8X6K8</accession>
<organism evidence="2 3">
    <name type="scientific">Anaeramoeba flamelloides</name>
    <dbReference type="NCBI Taxonomy" id="1746091"/>
    <lineage>
        <taxon>Eukaryota</taxon>
        <taxon>Metamonada</taxon>
        <taxon>Anaeramoebidae</taxon>
        <taxon>Anaeramoeba</taxon>
    </lineage>
</organism>
<gene>
    <name evidence="2" type="ORF">M0813_09140</name>
</gene>
<proteinExistence type="predicted"/>
<reference evidence="2" key="1">
    <citation type="submission" date="2022-08" db="EMBL/GenBank/DDBJ databases">
        <title>Novel sulfate-reducing endosymbionts in the free-living metamonad Anaeramoeba.</title>
        <authorList>
            <person name="Jerlstrom-Hultqvist J."/>
            <person name="Cepicka I."/>
            <person name="Gallot-Lavallee L."/>
            <person name="Salas-Leiva D."/>
            <person name="Curtis B.A."/>
            <person name="Zahonova K."/>
            <person name="Pipaliya S."/>
            <person name="Dacks J."/>
            <person name="Roger A.J."/>
        </authorList>
    </citation>
    <scope>NUCLEOTIDE SEQUENCE</scope>
    <source>
        <strain evidence="2">Schooner1</strain>
    </source>
</reference>
<sequence length="472" mass="56001">MSKPLNKTRTRAPQGFFEPTDEEKELFDKLEEGKKRILQVSLGQNWRERFQDYIRHFPALFILERNQNEDNYNQVFIKKELLDLVCVTFKQGRQGVTKGIDNFFRTNGFCRTNKRGYARSYIKMEFYEKLKIEGQQPELFKKKRKRTKKRITIQTCGNIKRRKKLKIHDQTNNTVQIKKKDMKQDLEKEKEKEKENKKKETNQKRIKDDFISKFLSLDHSTNSNHSNKEPPTILQEDLLSKEDFNFLEKNLQDASTNLFEEFEGNCNNGSSVLHNTLSQNGDNSLDKNTGVQLLLVDKEVEKEKEREIETKTETETEIEKDLKRFVETFAIESLQKVNFPNFKTKSSRTSTCESNVQFNLLKDNQKTNQIKIDILKNDLSEHLQSEFDTISDDIDFEDENFIFYKYDENGIINDTEIDTGNENVSVNNNHSQTNINDHFDDQNFIDINNEFSNIMNNDIYDDYYYIYDKFLF</sequence>